<dbReference type="EMBL" id="JAWDGP010005742">
    <property type="protein sequence ID" value="KAK3752755.1"/>
    <property type="molecule type" value="Genomic_DNA"/>
</dbReference>
<comment type="caution">
    <text evidence="1">The sequence shown here is derived from an EMBL/GenBank/DDBJ whole genome shotgun (WGS) entry which is preliminary data.</text>
</comment>
<protein>
    <submittedName>
        <fullName evidence="1">Uncharacterized protein</fullName>
    </submittedName>
</protein>
<gene>
    <name evidence="1" type="ORF">RRG08_057865</name>
</gene>
<reference evidence="1" key="1">
    <citation type="journal article" date="2023" name="G3 (Bethesda)">
        <title>A reference genome for the long-term kleptoplast-retaining sea slug Elysia crispata morphotype clarki.</title>
        <authorList>
            <person name="Eastman K.E."/>
            <person name="Pendleton A.L."/>
            <person name="Shaikh M.A."/>
            <person name="Suttiyut T."/>
            <person name="Ogas R."/>
            <person name="Tomko P."/>
            <person name="Gavelis G."/>
            <person name="Widhalm J.R."/>
            <person name="Wisecaver J.H."/>
        </authorList>
    </citation>
    <scope>NUCLEOTIDE SEQUENCE</scope>
    <source>
        <strain evidence="1">ECLA1</strain>
    </source>
</reference>
<keyword evidence="2" id="KW-1185">Reference proteome</keyword>
<name>A0AAE0YNP8_9GAST</name>
<accession>A0AAE0YNP8</accession>
<evidence type="ECO:0000313" key="1">
    <source>
        <dbReference type="EMBL" id="KAK3752755.1"/>
    </source>
</evidence>
<sequence length="134" mass="14847">METPWGISTGPGSSLAPGVTIINSCGLFLDRLWTYTMMEKRRKSLELQSQIKAGQRCQVTAAVFVLVVMKHTRMLVFHLSSVQNKAKMSGDCRCFVLVRPATPCAYLSPVISPDCSQRCQVTAAQEITHRCIIL</sequence>
<evidence type="ECO:0000313" key="2">
    <source>
        <dbReference type="Proteomes" id="UP001283361"/>
    </source>
</evidence>
<dbReference type="Proteomes" id="UP001283361">
    <property type="component" value="Unassembled WGS sequence"/>
</dbReference>
<proteinExistence type="predicted"/>
<dbReference type="AlphaFoldDB" id="A0AAE0YNP8"/>
<organism evidence="1 2">
    <name type="scientific">Elysia crispata</name>
    <name type="common">lettuce slug</name>
    <dbReference type="NCBI Taxonomy" id="231223"/>
    <lineage>
        <taxon>Eukaryota</taxon>
        <taxon>Metazoa</taxon>
        <taxon>Spiralia</taxon>
        <taxon>Lophotrochozoa</taxon>
        <taxon>Mollusca</taxon>
        <taxon>Gastropoda</taxon>
        <taxon>Heterobranchia</taxon>
        <taxon>Euthyneura</taxon>
        <taxon>Panpulmonata</taxon>
        <taxon>Sacoglossa</taxon>
        <taxon>Placobranchoidea</taxon>
        <taxon>Plakobranchidae</taxon>
        <taxon>Elysia</taxon>
    </lineage>
</organism>